<dbReference type="Gene3D" id="2.70.98.60">
    <property type="entry name" value="alpha-galactosidase from lactobacil brevis"/>
    <property type="match status" value="1"/>
</dbReference>
<dbReference type="SUPFAM" id="SSF51445">
    <property type="entry name" value="(Trans)glycosidases"/>
    <property type="match status" value="1"/>
</dbReference>
<dbReference type="PANTHER" id="PTHR43053">
    <property type="entry name" value="GLYCOSIDASE FAMILY 31"/>
    <property type="match status" value="1"/>
</dbReference>
<dbReference type="PANTHER" id="PTHR43053:SF3">
    <property type="entry name" value="ALPHA-GALACTOSIDASE C-RELATED"/>
    <property type="match status" value="1"/>
</dbReference>
<dbReference type="InterPro" id="IPR013785">
    <property type="entry name" value="Aldolase_TIM"/>
</dbReference>
<dbReference type="CDD" id="cd14791">
    <property type="entry name" value="GH36"/>
    <property type="match status" value="1"/>
</dbReference>
<reference evidence="3 4" key="1">
    <citation type="submission" date="2020-10" db="EMBL/GenBank/DDBJ databases">
        <title>Draft genome sequences of plant-associated actinobacteria.</title>
        <authorList>
            <person name="Tarlachkov S.V."/>
            <person name="Starodumova I.P."/>
            <person name="Dorofeeva L.V."/>
            <person name="Prisyazhnaya N.V."/>
            <person name="Roubtsova T.V."/>
            <person name="Chizhov V.N."/>
            <person name="Nadler S.A."/>
            <person name="Subbotin S.A."/>
            <person name="Evtushenko L.I."/>
        </authorList>
    </citation>
    <scope>NUCLEOTIDE SEQUENCE [LARGE SCALE GENOMIC DNA]</scope>
    <source>
        <strain evidence="3 4">VKM Ac-2886</strain>
    </source>
</reference>
<dbReference type="InterPro" id="IPR050985">
    <property type="entry name" value="Alpha-glycosidase_related"/>
</dbReference>
<sequence length="743" mass="78853">MTVIDTAVTTPIRWEAGGLRLAFEHDPDGPVRLVAIDGPEADAVSEPGGSGRMTPRQPLVEVLSPAWGRVNNSYRYDGTALGAGLRLVDSTATSAGGVDRLEIVQRHEASGLVATTVLEAIAGVPAVRTTTTLRVEPGHAPLSVWAVTSLATGAVVSDAPNDVDLWWADSGWCSENRWTSRALRSPGLVAVDRTARGETSRNRLAVSSLSTWSSGVANPAGAARDRRTGRTLAWQVEHNGAWAFELGEDPDWGHGGVPLEDRLFSETPFGPPRADRSRDGAYVAVLGPTDALHQWSVTLDGDTAFTTVPVSFTVAGSLDDALGRLAAQRRASRRPHAAGDALPVVFNDYMNTLEGDPTEGKLLPLIDAAARVGAEVFCIDAGWYDDTAGWWASVGDWQPSTARFPSGLPAVLDRIRAQGMVPGLWLEPEVVGLESSAARTLPDSAFLQRSGVRIVENARYLLDLRSPDARAHLDEAVDRLVGDLGVGFFKLDYNVTPGSGTDLDAPSVGAGLLEHNRALLTWLEAVLDRHPDLILENCGSGAMRSDAAMLRVLQMQSTSDQQDPLLYPMIAVGALAHILPEQAGNWAYPQPDMDDEMVVFTECTGLAGRLYQAGVLSGMDDHGLDLVADAVRVHKGTRHALAASTPRFPTGLPSWDDAWTTVAFDVADSPDTYVIAWRQAHADAAVDLALPHLGGGDATVEQVYPAAGVGAGWTATRTAGGLRLDSGGGTGAPGARMYRVRVG</sequence>
<dbReference type="InterPro" id="IPR002252">
    <property type="entry name" value="Glyco_hydro_36"/>
</dbReference>
<dbReference type="EMBL" id="JADKRP010000001">
    <property type="protein sequence ID" value="MBF4630973.1"/>
    <property type="molecule type" value="Genomic_DNA"/>
</dbReference>
<dbReference type="InterPro" id="IPR038417">
    <property type="entry name" value="Alpga-gal_N_sf"/>
</dbReference>
<dbReference type="GO" id="GO:0016052">
    <property type="term" value="P:carbohydrate catabolic process"/>
    <property type="evidence" value="ECO:0007669"/>
    <property type="project" value="InterPro"/>
</dbReference>
<protein>
    <submittedName>
        <fullName evidence="3">Alpha-galactosidase</fullName>
    </submittedName>
</protein>
<dbReference type="PRINTS" id="PR00743">
    <property type="entry name" value="GLHYDRLASE36"/>
</dbReference>
<accession>A0A8I0SAT2</accession>
<dbReference type="GO" id="GO:0004557">
    <property type="term" value="F:alpha-galactosidase activity"/>
    <property type="evidence" value="ECO:0007669"/>
    <property type="project" value="InterPro"/>
</dbReference>
<keyword evidence="4" id="KW-1185">Reference proteome</keyword>
<name>A0A8I0SAT2_9MICO</name>
<keyword evidence="1" id="KW-0378">Hydrolase</keyword>
<keyword evidence="2" id="KW-0326">Glycosidase</keyword>
<evidence type="ECO:0000313" key="3">
    <source>
        <dbReference type="EMBL" id="MBF4630973.1"/>
    </source>
</evidence>
<organism evidence="3 4">
    <name type="scientific">Clavibacter phaseoli</name>
    <dbReference type="NCBI Taxonomy" id="1734031"/>
    <lineage>
        <taxon>Bacteria</taxon>
        <taxon>Bacillati</taxon>
        <taxon>Actinomycetota</taxon>
        <taxon>Actinomycetes</taxon>
        <taxon>Micrococcales</taxon>
        <taxon>Microbacteriaceae</taxon>
        <taxon>Clavibacter</taxon>
    </lineage>
</organism>
<evidence type="ECO:0000256" key="2">
    <source>
        <dbReference type="ARBA" id="ARBA00023295"/>
    </source>
</evidence>
<dbReference type="Gene3D" id="3.20.20.70">
    <property type="entry name" value="Aldolase class I"/>
    <property type="match status" value="1"/>
</dbReference>
<dbReference type="InterPro" id="IPR017853">
    <property type="entry name" value="GH"/>
</dbReference>
<evidence type="ECO:0000256" key="1">
    <source>
        <dbReference type="ARBA" id="ARBA00022801"/>
    </source>
</evidence>
<dbReference type="Pfam" id="PF02065">
    <property type="entry name" value="Melibiase"/>
    <property type="match status" value="1"/>
</dbReference>
<dbReference type="Proteomes" id="UP000634579">
    <property type="component" value="Unassembled WGS sequence"/>
</dbReference>
<proteinExistence type="predicted"/>
<gene>
    <name evidence="3" type="ORF">ITJ42_07085</name>
</gene>
<comment type="caution">
    <text evidence="3">The sequence shown here is derived from an EMBL/GenBank/DDBJ whole genome shotgun (WGS) entry which is preliminary data.</text>
</comment>
<dbReference type="RefSeq" id="WP_194674886.1">
    <property type="nucleotide sequence ID" value="NZ_JADKRP010000001.1"/>
</dbReference>
<dbReference type="AlphaFoldDB" id="A0A8I0SAT2"/>
<evidence type="ECO:0000313" key="4">
    <source>
        <dbReference type="Proteomes" id="UP000634579"/>
    </source>
</evidence>